<feature type="region of interest" description="Disordered" evidence="1">
    <location>
        <begin position="1"/>
        <end position="29"/>
    </location>
</feature>
<feature type="compositionally biased region" description="Low complexity" evidence="1">
    <location>
        <begin position="15"/>
        <end position="29"/>
    </location>
</feature>
<evidence type="ECO:0000313" key="3">
    <source>
        <dbReference type="Proteomes" id="UP001189429"/>
    </source>
</evidence>
<protein>
    <submittedName>
        <fullName evidence="2">Uncharacterized protein</fullName>
    </submittedName>
</protein>
<reference evidence="2" key="1">
    <citation type="submission" date="2023-10" db="EMBL/GenBank/DDBJ databases">
        <authorList>
            <person name="Chen Y."/>
            <person name="Shah S."/>
            <person name="Dougan E. K."/>
            <person name="Thang M."/>
            <person name="Chan C."/>
        </authorList>
    </citation>
    <scope>NUCLEOTIDE SEQUENCE [LARGE SCALE GENOMIC DNA]</scope>
</reference>
<dbReference type="Proteomes" id="UP001189429">
    <property type="component" value="Unassembled WGS sequence"/>
</dbReference>
<name>A0ABN9V424_9DINO</name>
<comment type="caution">
    <text evidence="2">The sequence shown here is derived from an EMBL/GenBank/DDBJ whole genome shotgun (WGS) entry which is preliminary data.</text>
</comment>
<accession>A0ABN9V424</accession>
<organism evidence="2 3">
    <name type="scientific">Prorocentrum cordatum</name>
    <dbReference type="NCBI Taxonomy" id="2364126"/>
    <lineage>
        <taxon>Eukaryota</taxon>
        <taxon>Sar</taxon>
        <taxon>Alveolata</taxon>
        <taxon>Dinophyceae</taxon>
        <taxon>Prorocentrales</taxon>
        <taxon>Prorocentraceae</taxon>
        <taxon>Prorocentrum</taxon>
    </lineage>
</organism>
<dbReference type="EMBL" id="CAUYUJ010016659">
    <property type="protein sequence ID" value="CAK0867578.1"/>
    <property type="molecule type" value="Genomic_DNA"/>
</dbReference>
<proteinExistence type="predicted"/>
<evidence type="ECO:0000313" key="2">
    <source>
        <dbReference type="EMBL" id="CAK0867578.1"/>
    </source>
</evidence>
<gene>
    <name evidence="2" type="ORF">PCOR1329_LOCUS54483</name>
</gene>
<evidence type="ECO:0000256" key="1">
    <source>
        <dbReference type="SAM" id="MobiDB-lite"/>
    </source>
</evidence>
<keyword evidence="3" id="KW-1185">Reference proteome</keyword>
<sequence>MAACGGPARWSSSPASTSRHGAAAHGSSARAAVKEHFSGACAAHHRAAAEAARFDVIGYWKARQTAEPYWQQFYERRGFAILPGPTPTPSLTSPSTCCIPRARART</sequence>